<dbReference type="InterPro" id="IPR012577">
    <property type="entry name" value="NIPSNAP"/>
</dbReference>
<reference evidence="3 4" key="1">
    <citation type="submission" date="2018-10" db="EMBL/GenBank/DDBJ databases">
        <title>Robbsia sp. DHC34, isolated from soil.</title>
        <authorList>
            <person name="Gao Z.-H."/>
            <person name="Qiu L.-H."/>
        </authorList>
    </citation>
    <scope>NUCLEOTIDE SEQUENCE [LARGE SCALE GENOMIC DNA]</scope>
    <source>
        <strain evidence="3 4">DHC34</strain>
    </source>
</reference>
<keyword evidence="4" id="KW-1185">Reference proteome</keyword>
<gene>
    <name evidence="3" type="ORF">D7S86_12190</name>
</gene>
<name>A0A494XZH8_9BURK</name>
<accession>A0A494XZH8</accession>
<dbReference type="OrthoDB" id="8905985at2"/>
<protein>
    <submittedName>
        <fullName evidence="3">NIPSNAP family protein</fullName>
    </submittedName>
</protein>
<dbReference type="RefSeq" id="WP_121086738.1">
    <property type="nucleotide sequence ID" value="NZ_RBZU01000004.1"/>
</dbReference>
<dbReference type="Proteomes" id="UP000270342">
    <property type="component" value="Unassembled WGS sequence"/>
</dbReference>
<feature type="domain" description="NIPSNAP" evidence="2">
    <location>
        <begin position="8"/>
        <end position="103"/>
    </location>
</feature>
<comment type="caution">
    <text evidence="3">The sequence shown here is derived from an EMBL/GenBank/DDBJ whole genome shotgun (WGS) entry which is preliminary data.</text>
</comment>
<evidence type="ECO:0000256" key="1">
    <source>
        <dbReference type="ARBA" id="ARBA00005291"/>
    </source>
</evidence>
<dbReference type="SUPFAM" id="SSF54909">
    <property type="entry name" value="Dimeric alpha+beta barrel"/>
    <property type="match status" value="1"/>
</dbReference>
<dbReference type="PANTHER" id="PTHR21017">
    <property type="entry name" value="NIPSNAP-RELATED"/>
    <property type="match status" value="1"/>
</dbReference>
<evidence type="ECO:0000313" key="4">
    <source>
        <dbReference type="Proteomes" id="UP000270342"/>
    </source>
</evidence>
<proteinExistence type="inferred from homology"/>
<dbReference type="InterPro" id="IPR051557">
    <property type="entry name" value="NipSnap_domain"/>
</dbReference>
<dbReference type="AlphaFoldDB" id="A0A494XZH8"/>
<evidence type="ECO:0000313" key="3">
    <source>
        <dbReference type="EMBL" id="RKP55944.1"/>
    </source>
</evidence>
<comment type="similarity">
    <text evidence="1">Belongs to the NipSnap family.</text>
</comment>
<dbReference type="Pfam" id="PF07978">
    <property type="entry name" value="NIPSNAP"/>
    <property type="match status" value="1"/>
</dbReference>
<organism evidence="3 4">
    <name type="scientific">Pararobbsia silviterrae</name>
    <dbReference type="NCBI Taxonomy" id="1792498"/>
    <lineage>
        <taxon>Bacteria</taxon>
        <taxon>Pseudomonadati</taxon>
        <taxon>Pseudomonadota</taxon>
        <taxon>Betaproteobacteria</taxon>
        <taxon>Burkholderiales</taxon>
        <taxon>Burkholderiaceae</taxon>
        <taxon>Pararobbsia</taxon>
    </lineage>
</organism>
<dbReference type="Gene3D" id="3.30.70.100">
    <property type="match status" value="1"/>
</dbReference>
<dbReference type="EMBL" id="RBZU01000004">
    <property type="protein sequence ID" value="RKP55944.1"/>
    <property type="molecule type" value="Genomic_DNA"/>
</dbReference>
<sequence>MNKPFIDHRIYTIRPRGMAEFIDVFDRLAMPIQVRYLGAPVGFYMSDIGALNQVVHLWGYESIADYDQRRTARDADPDWPAYLKASAHLIVAQESRIIRRVEFKSLAGLDTIAASREVDLSPI</sequence>
<dbReference type="InterPro" id="IPR011008">
    <property type="entry name" value="Dimeric_a/b-barrel"/>
</dbReference>
<evidence type="ECO:0000259" key="2">
    <source>
        <dbReference type="Pfam" id="PF07978"/>
    </source>
</evidence>
<dbReference type="PANTHER" id="PTHR21017:SF17">
    <property type="entry name" value="PROTEIN NIPSNAP"/>
    <property type="match status" value="1"/>
</dbReference>